<evidence type="ECO:0000256" key="1">
    <source>
        <dbReference type="ARBA" id="ARBA00004606"/>
    </source>
</evidence>
<dbReference type="Proteomes" id="UP000694843">
    <property type="component" value="Unplaced"/>
</dbReference>
<evidence type="ECO:0000256" key="2">
    <source>
        <dbReference type="ARBA" id="ARBA00006351"/>
    </source>
</evidence>
<dbReference type="GO" id="GO:0035252">
    <property type="term" value="F:UDP-xylosyltransferase activity"/>
    <property type="evidence" value="ECO:0007669"/>
    <property type="project" value="TreeGrafter"/>
</dbReference>
<comment type="similarity">
    <text evidence="2">Belongs to the glycosyltransferase 8 family.</text>
</comment>
<protein>
    <submittedName>
        <fullName evidence="7">Glucoside xylosyltransferase 2</fullName>
    </submittedName>
</protein>
<comment type="subcellular location">
    <subcellularLocation>
        <location evidence="1">Membrane</location>
        <topology evidence="1">Single-pass type II membrane protein</topology>
    </subcellularLocation>
</comment>
<organism evidence="6 7">
    <name type="scientific">Hyalella azteca</name>
    <name type="common">Amphipod</name>
    <dbReference type="NCBI Taxonomy" id="294128"/>
    <lineage>
        <taxon>Eukaryota</taxon>
        <taxon>Metazoa</taxon>
        <taxon>Ecdysozoa</taxon>
        <taxon>Arthropoda</taxon>
        <taxon>Crustacea</taxon>
        <taxon>Multicrustacea</taxon>
        <taxon>Malacostraca</taxon>
        <taxon>Eumalacostraca</taxon>
        <taxon>Peracarida</taxon>
        <taxon>Amphipoda</taxon>
        <taxon>Senticaudata</taxon>
        <taxon>Talitrida</taxon>
        <taxon>Talitroidea</taxon>
        <taxon>Hyalellidae</taxon>
        <taxon>Hyalella</taxon>
    </lineage>
</organism>
<dbReference type="GO" id="GO:0016020">
    <property type="term" value="C:membrane"/>
    <property type="evidence" value="ECO:0007669"/>
    <property type="project" value="UniProtKB-SubCell"/>
</dbReference>
<keyword evidence="3" id="KW-0328">Glycosyltransferase</keyword>
<keyword evidence="5" id="KW-0812">Transmembrane</keyword>
<dbReference type="GeneID" id="108673180"/>
<sequence>MKSLQWQDVVMVLGALGAVALWHRGGLHTITTVSEPSHLYSTHPVPFVVTLCSGGNRSVKIANVTTDERQLRQTIVLLKSAALATRTRLRFILLSDDIGIYEKVTKKIAQWPPEFSSRILLQFRPIFVPKESSILEMYDRCSTERLYLPRVLPDVDSVVYLDTDMIFLRPPELLAQQFNLFDQKHVFGMAQLDGYYSSINVAVPYVGKGLSAVPLLVNLTRWRQGSIDEQTLEAIILGFKDRFDTGDQDVLNMVLIEKPDLVYQLGCEWHGHLEQCTETKWECKSVQRDGFSLVHGIRGRFLGDEHIEFNMYSRIIFRSWEEHVPGEPMSALVSRLQESLKSSVNRDFCRCKLEALFRFFIDGSSYEEEFVKSIEKFCTT</sequence>
<dbReference type="PANTHER" id="PTHR46012">
    <property type="entry name" value="IP22168P"/>
    <property type="match status" value="1"/>
</dbReference>
<name>A0A8B7NRW7_HYAAZ</name>
<evidence type="ECO:0000313" key="7">
    <source>
        <dbReference type="RefSeq" id="XP_018016457.2"/>
    </source>
</evidence>
<dbReference type="OrthoDB" id="411524at2759"/>
<reference evidence="7" key="1">
    <citation type="submission" date="2025-08" db="UniProtKB">
        <authorList>
            <consortium name="RefSeq"/>
        </authorList>
    </citation>
    <scope>IDENTIFICATION</scope>
    <source>
        <tissue evidence="7">Whole organism</tissue>
    </source>
</reference>
<gene>
    <name evidence="7" type="primary">LOC108673180</name>
</gene>
<proteinExistence type="inferred from homology"/>
<accession>A0A8B7NRW7</accession>
<dbReference type="KEGG" id="hazt:108673180"/>
<keyword evidence="4" id="KW-0808">Transferase</keyword>
<dbReference type="InterPro" id="IPR051993">
    <property type="entry name" value="Glycosyltransferase_8"/>
</dbReference>
<evidence type="ECO:0000313" key="6">
    <source>
        <dbReference type="Proteomes" id="UP000694843"/>
    </source>
</evidence>
<keyword evidence="6" id="KW-1185">Reference proteome</keyword>
<dbReference type="GO" id="GO:0016266">
    <property type="term" value="P:protein O-linked glycosylation via N-acetyl-galactosamine"/>
    <property type="evidence" value="ECO:0007669"/>
    <property type="project" value="TreeGrafter"/>
</dbReference>
<dbReference type="InterPro" id="IPR029044">
    <property type="entry name" value="Nucleotide-diphossugar_trans"/>
</dbReference>
<evidence type="ECO:0000256" key="4">
    <source>
        <dbReference type="ARBA" id="ARBA00022679"/>
    </source>
</evidence>
<dbReference type="SUPFAM" id="SSF53448">
    <property type="entry name" value="Nucleotide-diphospho-sugar transferases"/>
    <property type="match status" value="1"/>
</dbReference>
<dbReference type="RefSeq" id="XP_018016457.2">
    <property type="nucleotide sequence ID" value="XM_018160968.2"/>
</dbReference>
<keyword evidence="5" id="KW-0735">Signal-anchor</keyword>
<dbReference type="AlphaFoldDB" id="A0A8B7NRW7"/>
<evidence type="ECO:0000256" key="5">
    <source>
        <dbReference type="ARBA" id="ARBA00022968"/>
    </source>
</evidence>
<evidence type="ECO:0000256" key="3">
    <source>
        <dbReference type="ARBA" id="ARBA00022676"/>
    </source>
</evidence>
<dbReference type="PANTHER" id="PTHR46012:SF2">
    <property type="entry name" value="IP22168P"/>
    <property type="match status" value="1"/>
</dbReference>
<dbReference type="Gene3D" id="3.90.550.10">
    <property type="entry name" value="Spore Coat Polysaccharide Biosynthesis Protein SpsA, Chain A"/>
    <property type="match status" value="1"/>
</dbReference>